<organism evidence="1 2">
    <name type="scientific">Diphasiastrum complanatum</name>
    <name type="common">Issler's clubmoss</name>
    <name type="synonym">Lycopodium complanatum</name>
    <dbReference type="NCBI Taxonomy" id="34168"/>
    <lineage>
        <taxon>Eukaryota</taxon>
        <taxon>Viridiplantae</taxon>
        <taxon>Streptophyta</taxon>
        <taxon>Embryophyta</taxon>
        <taxon>Tracheophyta</taxon>
        <taxon>Lycopodiopsida</taxon>
        <taxon>Lycopodiales</taxon>
        <taxon>Lycopodiaceae</taxon>
        <taxon>Lycopodioideae</taxon>
        <taxon>Diphasiastrum</taxon>
    </lineage>
</organism>
<accession>A0ACC2AT94</accession>
<sequence length="151" mass="16086">MEDLLRKSMDDERYPSEDQSRAASAEDKVSSVSFESADGEILDERSALGARTGDDEHSVPVQTGENDGSVCKWADDSSGGFVGAAANENCAQAAEEEAGLLKSMEQTISHSVQAIKEAVTETFTADSQRIATTDLDEVAKEAMMVHSAAHD</sequence>
<protein>
    <submittedName>
        <fullName evidence="1">Uncharacterized protein</fullName>
    </submittedName>
</protein>
<keyword evidence="2" id="KW-1185">Reference proteome</keyword>
<evidence type="ECO:0000313" key="2">
    <source>
        <dbReference type="Proteomes" id="UP001162992"/>
    </source>
</evidence>
<reference evidence="2" key="1">
    <citation type="journal article" date="2024" name="Proc. Natl. Acad. Sci. U.S.A.">
        <title>Extraordinary preservation of gene collinearity over three hundred million years revealed in homosporous lycophytes.</title>
        <authorList>
            <person name="Li C."/>
            <person name="Wickell D."/>
            <person name="Kuo L.Y."/>
            <person name="Chen X."/>
            <person name="Nie B."/>
            <person name="Liao X."/>
            <person name="Peng D."/>
            <person name="Ji J."/>
            <person name="Jenkins J."/>
            <person name="Williams M."/>
            <person name="Shu S."/>
            <person name="Plott C."/>
            <person name="Barry K."/>
            <person name="Rajasekar S."/>
            <person name="Grimwood J."/>
            <person name="Han X."/>
            <person name="Sun S."/>
            <person name="Hou Z."/>
            <person name="He W."/>
            <person name="Dai G."/>
            <person name="Sun C."/>
            <person name="Schmutz J."/>
            <person name="Leebens-Mack J.H."/>
            <person name="Li F.W."/>
            <person name="Wang L."/>
        </authorList>
    </citation>
    <scope>NUCLEOTIDE SEQUENCE [LARGE SCALE GENOMIC DNA]</scope>
    <source>
        <strain evidence="2">cv. PW_Plant_1</strain>
    </source>
</reference>
<name>A0ACC2AT94_DIPCM</name>
<evidence type="ECO:0000313" key="1">
    <source>
        <dbReference type="EMBL" id="KAJ7520694.1"/>
    </source>
</evidence>
<dbReference type="EMBL" id="CM055110">
    <property type="protein sequence ID" value="KAJ7520694.1"/>
    <property type="molecule type" value="Genomic_DNA"/>
</dbReference>
<proteinExistence type="predicted"/>
<dbReference type="Proteomes" id="UP001162992">
    <property type="component" value="Chromosome 19"/>
</dbReference>
<comment type="caution">
    <text evidence="1">The sequence shown here is derived from an EMBL/GenBank/DDBJ whole genome shotgun (WGS) entry which is preliminary data.</text>
</comment>
<gene>
    <name evidence="1" type="ORF">O6H91_19G017700</name>
</gene>